<accession>A0A7X2PBP8</accession>
<dbReference type="EMBL" id="VUNN01000002">
    <property type="protein sequence ID" value="MSU05440.1"/>
    <property type="molecule type" value="Genomic_DNA"/>
</dbReference>
<evidence type="ECO:0000313" key="4">
    <source>
        <dbReference type="Proteomes" id="UP000460549"/>
    </source>
</evidence>
<keyword evidence="3" id="KW-0067">ATP-binding</keyword>
<comment type="caution">
    <text evidence="3">The sequence shown here is derived from an EMBL/GenBank/DDBJ whole genome shotgun (WGS) entry which is preliminary data.</text>
</comment>
<dbReference type="AlphaFoldDB" id="A0A7X2PBP8"/>
<dbReference type="InterPro" id="IPR025420">
    <property type="entry name" value="DUF4143"/>
</dbReference>
<dbReference type="Pfam" id="PF13173">
    <property type="entry name" value="AAA_14"/>
    <property type="match status" value="1"/>
</dbReference>
<dbReference type="PANTHER" id="PTHR33295">
    <property type="entry name" value="ATPASE"/>
    <property type="match status" value="1"/>
</dbReference>
<dbReference type="RefSeq" id="WP_154424340.1">
    <property type="nucleotide sequence ID" value="NZ_VUNN01000002.1"/>
</dbReference>
<protein>
    <submittedName>
        <fullName evidence="3">ATP-binding protein</fullName>
    </submittedName>
</protein>
<feature type="domain" description="DUF4143" evidence="2">
    <location>
        <begin position="236"/>
        <end position="394"/>
    </location>
</feature>
<evidence type="ECO:0000259" key="2">
    <source>
        <dbReference type="Pfam" id="PF13635"/>
    </source>
</evidence>
<gene>
    <name evidence="3" type="ORF">FYJ80_01400</name>
</gene>
<dbReference type="InterPro" id="IPR027417">
    <property type="entry name" value="P-loop_NTPase"/>
</dbReference>
<keyword evidence="3" id="KW-0547">Nucleotide-binding</keyword>
<sequence>MRYDIIIKDVEIYRKGEYMIRREKYLQQLIANRDNGFPKIITGIRRCGKSFLMKEIFREYLLSDGMKEDDILILELDDDRNIRYRDPLYLGEYVREYCKGRSKCVVFLDEIQMVYSIVNPNLTEGKHVLAKKGDSETVSFVTVVLGLSREKNIDLYVSGSNSRMLSSDIVTEFRDKAVTIQVFPLSFSEFYEYIGGSKTEAIYEYMQYGGMPLAVLKNDLEKKEYLKSLFETTYFRDIVERNGLRKGEALDELCNILSEGTGSLLNAERIANTYRSVRHENIDKQTVEKYIWYFTDSFLLKEARRYDLKGRAEIGALRKYYFADTGLRNARLNFSFPDEGQMLENIVYNELVYNGFTVNVGTFDNIEKNRMGTSIRNTYEVDFFARKWNRQYYIQVTDDISNAPTRARELRPYIMLNDQVRKIIVINKPIGECLDENGYTIIGIADFLLRFIRE</sequence>
<name>A0A7X2PBP8_9SPIO</name>
<dbReference type="Pfam" id="PF13635">
    <property type="entry name" value="DUF4143"/>
    <property type="match status" value="1"/>
</dbReference>
<dbReference type="SUPFAM" id="SSF52540">
    <property type="entry name" value="P-loop containing nucleoside triphosphate hydrolases"/>
    <property type="match status" value="1"/>
</dbReference>
<organism evidence="3 4">
    <name type="scientific">Bullifex porci</name>
    <dbReference type="NCBI Taxonomy" id="2606638"/>
    <lineage>
        <taxon>Bacteria</taxon>
        <taxon>Pseudomonadati</taxon>
        <taxon>Spirochaetota</taxon>
        <taxon>Spirochaetia</taxon>
        <taxon>Spirochaetales</taxon>
        <taxon>Spirochaetaceae</taxon>
        <taxon>Bullifex</taxon>
    </lineage>
</organism>
<dbReference type="InterPro" id="IPR041682">
    <property type="entry name" value="AAA_14"/>
</dbReference>
<keyword evidence="4" id="KW-1185">Reference proteome</keyword>
<proteinExistence type="predicted"/>
<feature type="domain" description="AAA" evidence="1">
    <location>
        <begin position="38"/>
        <end position="190"/>
    </location>
</feature>
<evidence type="ECO:0000259" key="1">
    <source>
        <dbReference type="Pfam" id="PF13173"/>
    </source>
</evidence>
<reference evidence="3 4" key="1">
    <citation type="submission" date="2019-08" db="EMBL/GenBank/DDBJ databases">
        <title>In-depth cultivation of the pig gut microbiome towards novel bacterial diversity and tailored functional studies.</title>
        <authorList>
            <person name="Wylensek D."/>
            <person name="Hitch T.C.A."/>
            <person name="Clavel T."/>
        </authorList>
    </citation>
    <scope>NUCLEOTIDE SEQUENCE [LARGE SCALE GENOMIC DNA]</scope>
    <source>
        <strain evidence="3 4">NM-380-WT-3C1</strain>
    </source>
</reference>
<dbReference type="GO" id="GO:0005524">
    <property type="term" value="F:ATP binding"/>
    <property type="evidence" value="ECO:0007669"/>
    <property type="project" value="UniProtKB-KW"/>
</dbReference>
<evidence type="ECO:0000313" key="3">
    <source>
        <dbReference type="EMBL" id="MSU05440.1"/>
    </source>
</evidence>
<dbReference type="PANTHER" id="PTHR33295:SF18">
    <property type="entry name" value="AAA+ ATPASE DOMAIN-CONTAINING PROTEIN"/>
    <property type="match status" value="1"/>
</dbReference>
<dbReference type="Proteomes" id="UP000460549">
    <property type="component" value="Unassembled WGS sequence"/>
</dbReference>
<dbReference type="Gene3D" id="3.40.50.300">
    <property type="entry name" value="P-loop containing nucleotide triphosphate hydrolases"/>
    <property type="match status" value="1"/>
</dbReference>